<gene>
    <name evidence="1" type="ORF">NO1_1212</name>
</gene>
<dbReference type="AlphaFoldDB" id="A0A388TBX9"/>
<dbReference type="InterPro" id="IPR030934">
    <property type="entry name" value="Intein_C"/>
</dbReference>
<dbReference type="PROSITE" id="PS50818">
    <property type="entry name" value="INTEIN_C_TER"/>
    <property type="match status" value="1"/>
</dbReference>
<dbReference type="Gene3D" id="2.170.16.10">
    <property type="entry name" value="Hedgehog/Intein (Hint) domain"/>
    <property type="match status" value="1"/>
</dbReference>
<evidence type="ECO:0000313" key="1">
    <source>
        <dbReference type="EMBL" id="GBR73956.1"/>
    </source>
</evidence>
<dbReference type="EMBL" id="BGZN01000025">
    <property type="protein sequence ID" value="GBR73956.1"/>
    <property type="molecule type" value="Genomic_DNA"/>
</dbReference>
<dbReference type="SUPFAM" id="SSF51294">
    <property type="entry name" value="Hedgehog/intein (Hint) domain"/>
    <property type="match status" value="1"/>
</dbReference>
<sequence length="60" mass="6775">MELVEILDIQIETEPQDVYNLEVPDTECFAVNGGLIIHNCRYAIEEKTTESTTMFTPGVI</sequence>
<evidence type="ECO:0000313" key="2">
    <source>
        <dbReference type="Proteomes" id="UP000269352"/>
    </source>
</evidence>
<accession>A0A388TBX9</accession>
<dbReference type="NCBIfam" id="TIGR01443">
    <property type="entry name" value="intein_Cterm"/>
    <property type="match status" value="1"/>
</dbReference>
<proteinExistence type="predicted"/>
<dbReference type="Proteomes" id="UP000269352">
    <property type="component" value="Unassembled WGS sequence"/>
</dbReference>
<reference evidence="1 2" key="1">
    <citation type="journal article" date="2019" name="ISME J.">
        <title>Genome analyses of uncultured TG2/ZB3 bacteria in 'Margulisbacteria' specifically attached to ectosymbiotic spirochetes of protists in the termite gut.</title>
        <authorList>
            <person name="Utami Y.D."/>
            <person name="Kuwahara H."/>
            <person name="Igai K."/>
            <person name="Murakami T."/>
            <person name="Sugaya K."/>
            <person name="Morikawa T."/>
            <person name="Nagura Y."/>
            <person name="Yuki M."/>
            <person name="Deevong P."/>
            <person name="Inoue T."/>
            <person name="Kihara K."/>
            <person name="Lo N."/>
            <person name="Yamada A."/>
            <person name="Ohkuma M."/>
            <person name="Hongoh Y."/>
        </authorList>
    </citation>
    <scope>NUCLEOTIDE SEQUENCE [LARGE SCALE GENOMIC DNA]</scope>
    <source>
        <strain evidence="1">NkOx7-01</strain>
    </source>
</reference>
<dbReference type="InterPro" id="IPR036844">
    <property type="entry name" value="Hint_dom_sf"/>
</dbReference>
<protein>
    <submittedName>
        <fullName evidence="1">Uncharacterized protein</fullName>
    </submittedName>
</protein>
<comment type="caution">
    <text evidence="1">The sequence shown here is derived from an EMBL/GenBank/DDBJ whole genome shotgun (WGS) entry which is preliminary data.</text>
</comment>
<name>A0A388TBX9_TERA1</name>
<keyword evidence="2" id="KW-1185">Reference proteome</keyword>
<organism evidence="1 2">
    <name type="scientific">Termititenax aidoneus</name>
    <dbReference type="NCBI Taxonomy" id="2218524"/>
    <lineage>
        <taxon>Bacteria</taxon>
        <taxon>Bacillati</taxon>
        <taxon>Candidatus Margulisiibacteriota</taxon>
        <taxon>Candidatus Termititenacia</taxon>
        <taxon>Candidatus Termititenacales</taxon>
        <taxon>Candidatus Termititenacaceae</taxon>
        <taxon>Candidatus Termititenax</taxon>
    </lineage>
</organism>